<dbReference type="Gene3D" id="3.40.50.1820">
    <property type="entry name" value="alpha/beta hydrolase"/>
    <property type="match status" value="1"/>
</dbReference>
<dbReference type="AlphaFoldDB" id="A0A4U1JHA3"/>
<dbReference type="RefSeq" id="WP_136928237.1">
    <property type="nucleotide sequence ID" value="NZ_SSMQ01000005.1"/>
</dbReference>
<evidence type="ECO:0000313" key="3">
    <source>
        <dbReference type="Proteomes" id="UP000309215"/>
    </source>
</evidence>
<name>A0A4U1JHA3_9BACT</name>
<comment type="caution">
    <text evidence="2">The sequence shown here is derived from an EMBL/GenBank/DDBJ whole genome shotgun (WGS) entry which is preliminary data.</text>
</comment>
<dbReference type="Proteomes" id="UP000309215">
    <property type="component" value="Unassembled WGS sequence"/>
</dbReference>
<dbReference type="EMBL" id="SSMQ01000005">
    <property type="protein sequence ID" value="TKD11964.1"/>
    <property type="molecule type" value="Genomic_DNA"/>
</dbReference>
<sequence>MANVTSFLSTSNETRAADGAAPCYAAGAMTETKAAEAPRKRRRIGRAVLLVLLAAIVLLARPADRHLRAASLLLRFADERAQGFLPAYGKHTLDERLTEVPSARGPVRARVYSPVGVKNAPGVVIVHGVHRLAIDEPRLMRFARAIAASGVVVLTPEVKEIADYRIDAASIETLGAAAHSLRERLGGKPVGLMGMSFAGGLALRAAADGAFAEDIGFVVAIGAHHDMRRVLEFFRKNETSWPDGHKEALAAHPYGALVLLYSHVEALVPPADAAAARDAIRLWLWDDREASKAKLAELSPEARTQVEALLEGKADVPALIDEIAKHPEQALSVSPAGHLGELRAPVFLLHGATDSVIPASETQWLAHDVPPALLRASLVTPAVEHVELRGEPSLAQQWELVRFMAGVLDVAKE</sequence>
<feature type="transmembrane region" description="Helical" evidence="1">
    <location>
        <begin position="44"/>
        <end position="63"/>
    </location>
</feature>
<keyword evidence="1" id="KW-0472">Membrane</keyword>
<dbReference type="SUPFAM" id="SSF53474">
    <property type="entry name" value="alpha/beta-Hydrolases"/>
    <property type="match status" value="1"/>
</dbReference>
<keyword evidence="1" id="KW-0812">Transmembrane</keyword>
<evidence type="ECO:0000256" key="1">
    <source>
        <dbReference type="SAM" id="Phobius"/>
    </source>
</evidence>
<accession>A0A4U1JHA3</accession>
<evidence type="ECO:0008006" key="4">
    <source>
        <dbReference type="Google" id="ProtNLM"/>
    </source>
</evidence>
<proteinExistence type="predicted"/>
<evidence type="ECO:0000313" key="2">
    <source>
        <dbReference type="EMBL" id="TKD11964.1"/>
    </source>
</evidence>
<organism evidence="2 3">
    <name type="scientific">Polyangium fumosum</name>
    <dbReference type="NCBI Taxonomy" id="889272"/>
    <lineage>
        <taxon>Bacteria</taxon>
        <taxon>Pseudomonadati</taxon>
        <taxon>Myxococcota</taxon>
        <taxon>Polyangia</taxon>
        <taxon>Polyangiales</taxon>
        <taxon>Polyangiaceae</taxon>
        <taxon>Polyangium</taxon>
    </lineage>
</organism>
<gene>
    <name evidence="2" type="ORF">E8A74_07520</name>
</gene>
<dbReference type="OrthoDB" id="111567at2"/>
<protein>
    <recommendedName>
        <fullName evidence="4">Alpha/beta hydrolase</fullName>
    </recommendedName>
</protein>
<keyword evidence="1" id="KW-1133">Transmembrane helix</keyword>
<keyword evidence="3" id="KW-1185">Reference proteome</keyword>
<reference evidence="2 3" key="1">
    <citation type="submission" date="2019-04" db="EMBL/GenBank/DDBJ databases">
        <authorList>
            <person name="Li Y."/>
            <person name="Wang J."/>
        </authorList>
    </citation>
    <scope>NUCLEOTIDE SEQUENCE [LARGE SCALE GENOMIC DNA]</scope>
    <source>
        <strain evidence="2 3">DSM 14668</strain>
    </source>
</reference>
<dbReference type="InterPro" id="IPR029058">
    <property type="entry name" value="AB_hydrolase_fold"/>
</dbReference>